<sequence length="361" mass="38707">MPPARATSLAMVGISHPHSSARFRSARTLGVDVVGAWDPDPVALQAFCEEVDTENCALEELLGGPAQGVLVHSKSKDMVSLAERALLADKAVLVEKPGGGDLEDLRHLDRLAQRPGAVVRVGYNFHYAPAMEWARSVLAQNPIGRVSLVRGHGASSRGEHLSAHLNQDADMGGSLWVIGCHVIHLMVDLLGRPEAVRATVTKLPGWSDGTSREDVAALTFLYEDRLATFDFTVHDNGEWFESSEMTLYGDEGQLCFGVLPARGQLLTLKGTDGLPPGRHDWRESSFAVPWTGDPSAFSELPQVGNRTFFDRELAEFVDAIGGSAARGVTARTALDVALVVAAAYESSRHDGQSVPLQPAAG</sequence>
<dbReference type="Gene3D" id="3.30.360.10">
    <property type="entry name" value="Dihydrodipicolinate Reductase, domain 2"/>
    <property type="match status" value="1"/>
</dbReference>
<evidence type="ECO:0000313" key="3">
    <source>
        <dbReference type="EMBL" id="QNN54404.1"/>
    </source>
</evidence>
<proteinExistence type="predicted"/>
<keyword evidence="4" id="KW-1185">Reference proteome</keyword>
<protein>
    <submittedName>
        <fullName evidence="3">Gfo/Idh/MocA family oxidoreductase</fullName>
    </submittedName>
</protein>
<dbReference type="Proteomes" id="UP000515947">
    <property type="component" value="Chromosome"/>
</dbReference>
<gene>
    <name evidence="3" type="ORF">H9L09_08800</name>
</gene>
<evidence type="ECO:0000313" key="4">
    <source>
        <dbReference type="Proteomes" id="UP000515947"/>
    </source>
</evidence>
<dbReference type="KEGG" id="nmes:H9L09_08800"/>
<dbReference type="GO" id="GO:0000166">
    <property type="term" value="F:nucleotide binding"/>
    <property type="evidence" value="ECO:0007669"/>
    <property type="project" value="InterPro"/>
</dbReference>
<dbReference type="SUPFAM" id="SSF55347">
    <property type="entry name" value="Glyceraldehyde-3-phosphate dehydrogenase-like, C-terminal domain"/>
    <property type="match status" value="1"/>
</dbReference>
<feature type="domain" description="Gfo/Idh/MocA-like oxidoreductase N-terminal" evidence="1">
    <location>
        <begin position="24"/>
        <end position="123"/>
    </location>
</feature>
<dbReference type="PANTHER" id="PTHR43377">
    <property type="entry name" value="BILIVERDIN REDUCTASE A"/>
    <property type="match status" value="1"/>
</dbReference>
<dbReference type="Gene3D" id="3.40.50.720">
    <property type="entry name" value="NAD(P)-binding Rossmann-like Domain"/>
    <property type="match status" value="1"/>
</dbReference>
<dbReference type="InterPro" id="IPR036291">
    <property type="entry name" value="NAD(P)-bd_dom_sf"/>
</dbReference>
<dbReference type="Pfam" id="PF22725">
    <property type="entry name" value="GFO_IDH_MocA_C3"/>
    <property type="match status" value="1"/>
</dbReference>
<organism evidence="3 4">
    <name type="scientific">Nocardioides mesophilus</name>
    <dbReference type="NCBI Taxonomy" id="433659"/>
    <lineage>
        <taxon>Bacteria</taxon>
        <taxon>Bacillati</taxon>
        <taxon>Actinomycetota</taxon>
        <taxon>Actinomycetes</taxon>
        <taxon>Propionibacteriales</taxon>
        <taxon>Nocardioidaceae</taxon>
        <taxon>Nocardioides</taxon>
    </lineage>
</organism>
<dbReference type="EMBL" id="CP060713">
    <property type="protein sequence ID" value="QNN54404.1"/>
    <property type="molecule type" value="Genomic_DNA"/>
</dbReference>
<accession>A0A7G9RFM9</accession>
<reference evidence="3 4" key="1">
    <citation type="submission" date="2020-08" db="EMBL/GenBank/DDBJ databases">
        <title>Genome sequence of Nocardioides mesophilus KACC 16243T.</title>
        <authorList>
            <person name="Hyun D.-W."/>
            <person name="Bae J.-W."/>
        </authorList>
    </citation>
    <scope>NUCLEOTIDE SEQUENCE [LARGE SCALE GENOMIC DNA]</scope>
    <source>
        <strain evidence="3 4">KACC 16243</strain>
    </source>
</reference>
<dbReference type="SUPFAM" id="SSF51735">
    <property type="entry name" value="NAD(P)-binding Rossmann-fold domains"/>
    <property type="match status" value="1"/>
</dbReference>
<dbReference type="PANTHER" id="PTHR43377:SF1">
    <property type="entry name" value="BILIVERDIN REDUCTASE A"/>
    <property type="match status" value="1"/>
</dbReference>
<dbReference type="AlphaFoldDB" id="A0A7G9RFM9"/>
<evidence type="ECO:0000259" key="1">
    <source>
        <dbReference type="Pfam" id="PF01408"/>
    </source>
</evidence>
<dbReference type="InterPro" id="IPR051450">
    <property type="entry name" value="Gfo/Idh/MocA_Oxidoreductases"/>
</dbReference>
<dbReference type="RefSeq" id="WP_187580244.1">
    <property type="nucleotide sequence ID" value="NZ_CP060713.1"/>
</dbReference>
<dbReference type="InterPro" id="IPR000683">
    <property type="entry name" value="Gfo/Idh/MocA-like_OxRdtase_N"/>
</dbReference>
<name>A0A7G9RFM9_9ACTN</name>
<evidence type="ECO:0000259" key="2">
    <source>
        <dbReference type="Pfam" id="PF22725"/>
    </source>
</evidence>
<feature type="domain" description="GFO/IDH/MocA-like oxidoreductase" evidence="2">
    <location>
        <begin position="134"/>
        <end position="254"/>
    </location>
</feature>
<dbReference type="InterPro" id="IPR055170">
    <property type="entry name" value="GFO_IDH_MocA-like_dom"/>
</dbReference>
<dbReference type="Pfam" id="PF01408">
    <property type="entry name" value="GFO_IDH_MocA"/>
    <property type="match status" value="1"/>
</dbReference>